<dbReference type="PANTHER" id="PTHR47691">
    <property type="entry name" value="REGULATOR-RELATED"/>
    <property type="match status" value="1"/>
</dbReference>
<reference evidence="3" key="1">
    <citation type="journal article" date="2020" name="Nat. Commun.">
        <title>Large-scale genome sequencing of mycorrhizal fungi provides insights into the early evolution of symbiotic traits.</title>
        <authorList>
            <person name="Miyauchi S."/>
            <person name="Kiss E."/>
            <person name="Kuo A."/>
            <person name="Drula E."/>
            <person name="Kohler A."/>
            <person name="Sanchez-Garcia M."/>
            <person name="Morin E."/>
            <person name="Andreopoulos B."/>
            <person name="Barry K.W."/>
            <person name="Bonito G."/>
            <person name="Buee M."/>
            <person name="Carver A."/>
            <person name="Chen C."/>
            <person name="Cichocki N."/>
            <person name="Clum A."/>
            <person name="Culley D."/>
            <person name="Crous P.W."/>
            <person name="Fauchery L."/>
            <person name="Girlanda M."/>
            <person name="Hayes R.D."/>
            <person name="Keri Z."/>
            <person name="LaButti K."/>
            <person name="Lipzen A."/>
            <person name="Lombard V."/>
            <person name="Magnuson J."/>
            <person name="Maillard F."/>
            <person name="Murat C."/>
            <person name="Nolan M."/>
            <person name="Ohm R.A."/>
            <person name="Pangilinan J."/>
            <person name="Pereira M.F."/>
            <person name="Perotto S."/>
            <person name="Peter M."/>
            <person name="Pfister S."/>
            <person name="Riley R."/>
            <person name="Sitrit Y."/>
            <person name="Stielow J.B."/>
            <person name="Szollosi G."/>
            <person name="Zifcakova L."/>
            <person name="Stursova M."/>
            <person name="Spatafora J.W."/>
            <person name="Tedersoo L."/>
            <person name="Vaario L.M."/>
            <person name="Yamada A."/>
            <person name="Yan M."/>
            <person name="Wang P."/>
            <person name="Xu J."/>
            <person name="Bruns T."/>
            <person name="Baldrian P."/>
            <person name="Vilgalys R."/>
            <person name="Dunand C."/>
            <person name="Henrissat B."/>
            <person name="Grigoriev I.V."/>
            <person name="Hibbett D."/>
            <person name="Nagy L.G."/>
            <person name="Martin F.M."/>
        </authorList>
    </citation>
    <scope>NUCLEOTIDE SEQUENCE</scope>
    <source>
        <strain evidence="3">UH-Tt-Lm1</strain>
    </source>
</reference>
<dbReference type="InterPro" id="IPR019734">
    <property type="entry name" value="TPR_rpt"/>
</dbReference>
<dbReference type="OrthoDB" id="1534087at2759"/>
<evidence type="ECO:0000313" key="4">
    <source>
        <dbReference type="Proteomes" id="UP000736335"/>
    </source>
</evidence>
<dbReference type="InterPro" id="IPR027417">
    <property type="entry name" value="P-loop_NTPase"/>
</dbReference>
<dbReference type="PANTHER" id="PTHR47691:SF3">
    <property type="entry name" value="HTH-TYPE TRANSCRIPTIONAL REGULATOR RV0890C-RELATED"/>
    <property type="match status" value="1"/>
</dbReference>
<evidence type="ECO:0000256" key="2">
    <source>
        <dbReference type="SAM" id="MobiDB-lite"/>
    </source>
</evidence>
<dbReference type="InterPro" id="IPR011990">
    <property type="entry name" value="TPR-like_helical_dom_sf"/>
</dbReference>
<dbReference type="PROSITE" id="PS50005">
    <property type="entry name" value="TPR"/>
    <property type="match status" value="1"/>
</dbReference>
<dbReference type="EMBL" id="WIUZ02000002">
    <property type="protein sequence ID" value="KAF9791097.1"/>
    <property type="molecule type" value="Genomic_DNA"/>
</dbReference>
<sequence>MASESQRSQSPIDGRLSDLGVAIQLLSSAENARGVAPAHVAIGSACVLLTAIKDTTGNERDFVDLGLYCAEVCGALDRGLKGKRSDELGESMHKAIGKLTATMAEIQRNINKKAEQNWVSESWNARDDKRAIAAWKQDLMRVLRVFNTAVAIETHVVAAGVSQKLDVQAELVSSMSQKLDVLTNQEGPHSRHSTQASISPGESPPPAPKDFFGRNDLIEEIIGRAEKLGSIALIGAGGIGKTAIALAVLHDDRIKHRFGDNRRFIRCDKFSAARANFLAQLSKVVGSGIKNPDDLAPLRPILSSKPMILFLDNAESILDPRGTEAREIYGIVEELSQFSNICLGITSRISTIPTQCKRLKIPTLSMEAACDIFYSTYGDDKRSGVIDDLLRRLDFHTLSIKLLATAASHNMWDHDRLAREWDARRAQVLRTNFDESLAATIDLSLASPTFHHLGSDARELLGVVAFFPQGIAEKNLEWLFPTISNRTDIFDTFCILSLTSRSSGFITMLAPIRDYLLPQHPKSSPLLCAARDLYFTRLSVDVHPEKPGFGEARWITLEDVNAEHLLDVFTSIESNSDDVWDVCCHFVEHLFWLKPRRTVLGPKVEGLPDDHRSKPKCLLQLSRLFYHVGDWGEAKRLLTHTLRLERRRGDDCRVAETLKLLCNVNRTQGHRGEAIRQAKEAIEIHERLFDPIGQADCWNHLAIALVRDRQVNAAEDAAYRAINLVSEKAQQSLLCESHQVLGIVYDSKGEVEKAIHHFETGLEMASSFNRHDHLFWLHYGLVDTFYNHSRFDKANAGIEQLKFHAADNLYYLGRAMHMQARIWYRQARLEEAKSEALRALEACENVGAATYVEDCRYLLESIEPKMELSNVYRCSNVQLTPPLDTTPADQESPEPNSLPLHFLRTRSLSIE</sequence>
<dbReference type="SMART" id="SM00028">
    <property type="entry name" value="TPR"/>
    <property type="match status" value="5"/>
</dbReference>
<dbReference type="Gene3D" id="1.25.40.10">
    <property type="entry name" value="Tetratricopeptide repeat domain"/>
    <property type="match status" value="2"/>
</dbReference>
<dbReference type="CDD" id="cd21037">
    <property type="entry name" value="MLKL_NTD"/>
    <property type="match status" value="1"/>
</dbReference>
<accession>A0A9P6HP19</accession>
<evidence type="ECO:0000313" key="3">
    <source>
        <dbReference type="EMBL" id="KAF9791097.1"/>
    </source>
</evidence>
<dbReference type="InterPro" id="IPR059179">
    <property type="entry name" value="MLKL-like_MCAfunc"/>
</dbReference>
<keyword evidence="4" id="KW-1185">Reference proteome</keyword>
<dbReference type="SUPFAM" id="SSF52540">
    <property type="entry name" value="P-loop containing nucleoside triphosphate hydrolases"/>
    <property type="match status" value="1"/>
</dbReference>
<evidence type="ECO:0000256" key="1">
    <source>
        <dbReference type="PROSITE-ProRule" id="PRU00339"/>
    </source>
</evidence>
<comment type="caution">
    <text evidence="3">The sequence shown here is derived from an EMBL/GenBank/DDBJ whole genome shotgun (WGS) entry which is preliminary data.</text>
</comment>
<dbReference type="AlphaFoldDB" id="A0A9P6HP19"/>
<gene>
    <name evidence="3" type="ORF">BJ322DRAFT_1104759</name>
</gene>
<dbReference type="SUPFAM" id="SSF48452">
    <property type="entry name" value="TPR-like"/>
    <property type="match status" value="1"/>
</dbReference>
<feature type="compositionally biased region" description="Polar residues" evidence="2">
    <location>
        <begin position="183"/>
        <end position="200"/>
    </location>
</feature>
<feature type="repeat" description="TPR" evidence="1">
    <location>
        <begin position="735"/>
        <end position="768"/>
    </location>
</feature>
<dbReference type="Gene3D" id="3.40.50.300">
    <property type="entry name" value="P-loop containing nucleotide triphosphate hydrolases"/>
    <property type="match status" value="1"/>
</dbReference>
<proteinExistence type="predicted"/>
<organism evidence="3 4">
    <name type="scientific">Thelephora terrestris</name>
    <dbReference type="NCBI Taxonomy" id="56493"/>
    <lineage>
        <taxon>Eukaryota</taxon>
        <taxon>Fungi</taxon>
        <taxon>Dikarya</taxon>
        <taxon>Basidiomycota</taxon>
        <taxon>Agaricomycotina</taxon>
        <taxon>Agaricomycetes</taxon>
        <taxon>Thelephorales</taxon>
        <taxon>Thelephoraceae</taxon>
        <taxon>Thelephora</taxon>
    </lineage>
</organism>
<protein>
    <submittedName>
        <fullName evidence="3">Uncharacterized protein</fullName>
    </submittedName>
</protein>
<keyword evidence="1" id="KW-0802">TPR repeat</keyword>
<feature type="region of interest" description="Disordered" evidence="2">
    <location>
        <begin position="183"/>
        <end position="210"/>
    </location>
</feature>
<reference evidence="3" key="2">
    <citation type="submission" date="2020-11" db="EMBL/GenBank/DDBJ databases">
        <authorList>
            <consortium name="DOE Joint Genome Institute"/>
            <person name="Kuo A."/>
            <person name="Miyauchi S."/>
            <person name="Kiss E."/>
            <person name="Drula E."/>
            <person name="Kohler A."/>
            <person name="Sanchez-Garcia M."/>
            <person name="Andreopoulos B."/>
            <person name="Barry K.W."/>
            <person name="Bonito G."/>
            <person name="Buee M."/>
            <person name="Carver A."/>
            <person name="Chen C."/>
            <person name="Cichocki N."/>
            <person name="Clum A."/>
            <person name="Culley D."/>
            <person name="Crous P.W."/>
            <person name="Fauchery L."/>
            <person name="Girlanda M."/>
            <person name="Hayes R."/>
            <person name="Keri Z."/>
            <person name="Labutti K."/>
            <person name="Lipzen A."/>
            <person name="Lombard V."/>
            <person name="Magnuson J."/>
            <person name="Maillard F."/>
            <person name="Morin E."/>
            <person name="Murat C."/>
            <person name="Nolan M."/>
            <person name="Ohm R."/>
            <person name="Pangilinan J."/>
            <person name="Pereira M."/>
            <person name="Perotto S."/>
            <person name="Peter M."/>
            <person name="Riley R."/>
            <person name="Sitrit Y."/>
            <person name="Stielow B."/>
            <person name="Szollosi G."/>
            <person name="Zifcakova L."/>
            <person name="Stursova M."/>
            <person name="Spatafora J.W."/>
            <person name="Tedersoo L."/>
            <person name="Vaario L.-M."/>
            <person name="Yamada A."/>
            <person name="Yan M."/>
            <person name="Wang P."/>
            <person name="Xu J."/>
            <person name="Bruns T."/>
            <person name="Baldrian P."/>
            <person name="Vilgalys R."/>
            <person name="Henrissat B."/>
            <person name="Grigoriev I.V."/>
            <person name="Hibbett D."/>
            <person name="Nagy L.G."/>
            <person name="Martin F.M."/>
        </authorList>
    </citation>
    <scope>NUCLEOTIDE SEQUENCE</scope>
    <source>
        <strain evidence="3">UH-Tt-Lm1</strain>
    </source>
</reference>
<dbReference type="Proteomes" id="UP000736335">
    <property type="component" value="Unassembled WGS sequence"/>
</dbReference>
<name>A0A9P6HP19_9AGAM</name>